<accession>A0A8J2UP54</accession>
<feature type="domain" description="UmuC" evidence="3">
    <location>
        <begin position="28"/>
        <end position="148"/>
    </location>
</feature>
<keyword evidence="5" id="KW-1185">Reference proteome</keyword>
<dbReference type="Pfam" id="PF00817">
    <property type="entry name" value="IMS"/>
    <property type="match status" value="1"/>
</dbReference>
<protein>
    <submittedName>
        <fullName evidence="4">DNA polymerase</fullName>
    </submittedName>
</protein>
<comment type="caution">
    <text evidence="4">The sequence shown here is derived from an EMBL/GenBank/DDBJ whole genome shotgun (WGS) entry which is preliminary data.</text>
</comment>
<evidence type="ECO:0000313" key="5">
    <source>
        <dbReference type="Proteomes" id="UP000620266"/>
    </source>
</evidence>
<dbReference type="Proteomes" id="UP000620266">
    <property type="component" value="Unassembled WGS sequence"/>
</dbReference>
<dbReference type="PANTHER" id="PTHR35369:SF2">
    <property type="entry name" value="BLR3025 PROTEIN"/>
    <property type="match status" value="1"/>
</dbReference>
<organism evidence="4 5">
    <name type="scientific">Oxalicibacterium flavum</name>
    <dbReference type="NCBI Taxonomy" id="179467"/>
    <lineage>
        <taxon>Bacteria</taxon>
        <taxon>Pseudomonadati</taxon>
        <taxon>Pseudomonadota</taxon>
        <taxon>Betaproteobacteria</taxon>
        <taxon>Burkholderiales</taxon>
        <taxon>Oxalobacteraceae</taxon>
        <taxon>Oxalicibacterium</taxon>
    </lineage>
</organism>
<dbReference type="InterPro" id="IPR001126">
    <property type="entry name" value="UmuC"/>
</dbReference>
<reference evidence="4" key="2">
    <citation type="submission" date="2020-09" db="EMBL/GenBank/DDBJ databases">
        <authorList>
            <person name="Sun Q."/>
            <person name="Sedlacek I."/>
        </authorList>
    </citation>
    <scope>NUCLEOTIDE SEQUENCE</scope>
    <source>
        <strain evidence="4">CCM 7086</strain>
    </source>
</reference>
<keyword evidence="1" id="KW-0227">DNA damage</keyword>
<dbReference type="AlphaFoldDB" id="A0A8J2UP54"/>
<gene>
    <name evidence="4" type="ORF">GCM10007205_29250</name>
</gene>
<dbReference type="InterPro" id="IPR043502">
    <property type="entry name" value="DNA/RNA_pol_sf"/>
</dbReference>
<dbReference type="RefSeq" id="WP_229729072.1">
    <property type="nucleotide sequence ID" value="NZ_BMCG01000006.1"/>
</dbReference>
<dbReference type="InterPro" id="IPR050356">
    <property type="entry name" value="SulA_CellDiv_inhibitor"/>
</dbReference>
<evidence type="ECO:0000259" key="3">
    <source>
        <dbReference type="Pfam" id="PF00817"/>
    </source>
</evidence>
<proteinExistence type="predicted"/>
<dbReference type="PANTHER" id="PTHR35369">
    <property type="entry name" value="BLR3025 PROTEIN-RELATED"/>
    <property type="match status" value="1"/>
</dbReference>
<dbReference type="SUPFAM" id="SSF56672">
    <property type="entry name" value="DNA/RNA polymerases"/>
    <property type="match status" value="1"/>
</dbReference>
<dbReference type="CDD" id="cd03468">
    <property type="entry name" value="PolY_like"/>
    <property type="match status" value="1"/>
</dbReference>
<reference evidence="4" key="1">
    <citation type="journal article" date="2014" name="Int. J. Syst. Evol. Microbiol.">
        <title>Complete genome sequence of Corynebacterium casei LMG S-19264T (=DSM 44701T), isolated from a smear-ripened cheese.</title>
        <authorList>
            <consortium name="US DOE Joint Genome Institute (JGI-PGF)"/>
            <person name="Walter F."/>
            <person name="Albersmeier A."/>
            <person name="Kalinowski J."/>
            <person name="Ruckert C."/>
        </authorList>
    </citation>
    <scope>NUCLEOTIDE SEQUENCE</scope>
    <source>
        <strain evidence="4">CCM 7086</strain>
    </source>
</reference>
<name>A0A8J2UP54_9BURK</name>
<dbReference type="EMBL" id="BMCG01000006">
    <property type="protein sequence ID" value="GGC18326.1"/>
    <property type="molecule type" value="Genomic_DNA"/>
</dbReference>
<dbReference type="GO" id="GO:0006281">
    <property type="term" value="P:DNA repair"/>
    <property type="evidence" value="ECO:0007669"/>
    <property type="project" value="InterPro"/>
</dbReference>
<evidence type="ECO:0000256" key="2">
    <source>
        <dbReference type="SAM" id="MobiDB-lite"/>
    </source>
</evidence>
<evidence type="ECO:0000313" key="4">
    <source>
        <dbReference type="EMBL" id="GGC18326.1"/>
    </source>
</evidence>
<evidence type="ECO:0000256" key="1">
    <source>
        <dbReference type="ARBA" id="ARBA00022763"/>
    </source>
</evidence>
<sequence length="493" mass="54676">MLWIALHLPQLPLDTALRSRHNPESDEHTTPLAIAENKRIGWYDRQAGEAGIRAGMSESNARALSASLQIVARDMQAENRALQEAALWALHFTPHVALRPCGLLMEIAASLRLFGGGERIASKLLDGMDTLGLQASLAFAPTATGAWLQAQCPQSGIADTSKTGALDRLPVRTLEHAAPHLETLNDIGCHTIGQLRRLPRGGLTRRFGRQLLGELDRAYGQEAEAHAWFEAPTVFHAALELPSRIEHAESLLFAARRLLLQLTGWLTARHAAVAGITLWLHHESRRRRDHRSTPLPILLGMASRDPEHLTLLLRERLARLTLIAPVIELSLEADRIVEQAAANTELFPTPAAQAETTSRLIERLQSRLGVHAVRQLALFDDHRPERSVITPALTSAPRRGGQSSQPRHATARPAWLLPRPLPLSTQGHKPFYQSPLTLLSGPERIETGWWDDKPATRDYFIAQNEAHCLLWIFRARVPKEAESGGWFLHGLFG</sequence>
<feature type="region of interest" description="Disordered" evidence="2">
    <location>
        <begin position="392"/>
        <end position="411"/>
    </location>
</feature>